<comment type="caution">
    <text evidence="1">The sequence shown here is derived from an EMBL/GenBank/DDBJ whole genome shotgun (WGS) entry which is preliminary data.</text>
</comment>
<dbReference type="Proteomes" id="UP001596183">
    <property type="component" value="Unassembled WGS sequence"/>
</dbReference>
<evidence type="ECO:0000313" key="1">
    <source>
        <dbReference type="EMBL" id="MFC5674432.1"/>
    </source>
</evidence>
<organism evidence="1 2">
    <name type="scientific">Streptomyces incanus</name>
    <dbReference type="NCBI Taxonomy" id="887453"/>
    <lineage>
        <taxon>Bacteria</taxon>
        <taxon>Bacillati</taxon>
        <taxon>Actinomycetota</taxon>
        <taxon>Actinomycetes</taxon>
        <taxon>Kitasatosporales</taxon>
        <taxon>Streptomycetaceae</taxon>
        <taxon>Streptomyces</taxon>
    </lineage>
</organism>
<accession>A0ABW0XXR8</accession>
<keyword evidence="2" id="KW-1185">Reference proteome</keyword>
<protein>
    <submittedName>
        <fullName evidence="1">Uncharacterized protein</fullName>
    </submittedName>
</protein>
<dbReference type="EMBL" id="JBHSPC010000110">
    <property type="protein sequence ID" value="MFC5674432.1"/>
    <property type="molecule type" value="Genomic_DNA"/>
</dbReference>
<name>A0ABW0XXR8_9ACTN</name>
<dbReference type="RefSeq" id="WP_381218678.1">
    <property type="nucleotide sequence ID" value="NZ_JBHSPC010000110.1"/>
</dbReference>
<proteinExistence type="predicted"/>
<evidence type="ECO:0000313" key="2">
    <source>
        <dbReference type="Proteomes" id="UP001596183"/>
    </source>
</evidence>
<reference evidence="2" key="1">
    <citation type="journal article" date="2019" name="Int. J. Syst. Evol. Microbiol.">
        <title>The Global Catalogue of Microorganisms (GCM) 10K type strain sequencing project: providing services to taxonomists for standard genome sequencing and annotation.</title>
        <authorList>
            <consortium name="The Broad Institute Genomics Platform"/>
            <consortium name="The Broad Institute Genome Sequencing Center for Infectious Disease"/>
            <person name="Wu L."/>
            <person name="Ma J."/>
        </authorList>
    </citation>
    <scope>NUCLEOTIDE SEQUENCE [LARGE SCALE GENOMIC DNA]</scope>
    <source>
        <strain evidence="2">JCM 13852</strain>
    </source>
</reference>
<gene>
    <name evidence="1" type="ORF">ACFP2V_31480</name>
</gene>
<sequence>MTDDLSNLGLECSEDWVPFPLSGTLDLDHWATYQAKDLVERYERDGEKGNARLLTRDLKRAAADCRTRDPLGAFGWYVSGHQSVAAVLELDAIQPDDTYPEVSLALLTESMSARDFGEPDVRETRLPLGDAVRIRQNLVEERKRLLGPRPVIRTLFYGIRPATTDAAVTLLVSWTEPVLDEPLEGIVDGIAQTLSL</sequence>